<protein>
    <submittedName>
        <fullName evidence="1">Broad specificity phosphatase PhoE</fullName>
    </submittedName>
</protein>
<dbReference type="AlphaFoldDB" id="A0A927RB33"/>
<organism evidence="1 2">
    <name type="scientific">Actinopolymorpha pittospori</name>
    <dbReference type="NCBI Taxonomy" id="648752"/>
    <lineage>
        <taxon>Bacteria</taxon>
        <taxon>Bacillati</taxon>
        <taxon>Actinomycetota</taxon>
        <taxon>Actinomycetes</taxon>
        <taxon>Propionibacteriales</taxon>
        <taxon>Actinopolymorphaceae</taxon>
        <taxon>Actinopolymorpha</taxon>
    </lineage>
</organism>
<sequence>MATLEIRRHSLRKDTGGSQLSQAGVELARKLGDSMGPFAVVATSVVPRARETALAMGFAVDQEVVTLASDADIYAESDASQWWLADHPFAALASLINTGGAYYRYAHSLAALWRDLLTPLPDQDAALVVGHSGELEAGLVACFPDADHASWGGPFTPCEGARLTFHNRFCEVDFLRLPPLTDDSCATAYRMGEPSRSGRVCPVSCIGSRRRRPGAVSFRGSGGFLACPLWPEAAPRS</sequence>
<dbReference type="Proteomes" id="UP000638648">
    <property type="component" value="Unassembled WGS sequence"/>
</dbReference>
<dbReference type="RefSeq" id="WP_192749966.1">
    <property type="nucleotide sequence ID" value="NZ_BAABJL010000139.1"/>
</dbReference>
<dbReference type="SUPFAM" id="SSF53254">
    <property type="entry name" value="Phosphoglycerate mutase-like"/>
    <property type="match status" value="1"/>
</dbReference>
<keyword evidence="2" id="KW-1185">Reference proteome</keyword>
<name>A0A927RB33_9ACTN</name>
<comment type="caution">
    <text evidence="1">The sequence shown here is derived from an EMBL/GenBank/DDBJ whole genome shotgun (WGS) entry which is preliminary data.</text>
</comment>
<proteinExistence type="predicted"/>
<dbReference type="InterPro" id="IPR029033">
    <property type="entry name" value="His_PPase_superfam"/>
</dbReference>
<dbReference type="EMBL" id="JADBEM010000001">
    <property type="protein sequence ID" value="MBE1605685.1"/>
    <property type="molecule type" value="Genomic_DNA"/>
</dbReference>
<dbReference type="Gene3D" id="3.40.50.1240">
    <property type="entry name" value="Phosphoglycerate mutase-like"/>
    <property type="match status" value="1"/>
</dbReference>
<evidence type="ECO:0000313" key="1">
    <source>
        <dbReference type="EMBL" id="MBE1605685.1"/>
    </source>
</evidence>
<accession>A0A927RB33</accession>
<reference evidence="1" key="1">
    <citation type="submission" date="2020-10" db="EMBL/GenBank/DDBJ databases">
        <title>Sequencing the genomes of 1000 actinobacteria strains.</title>
        <authorList>
            <person name="Klenk H.-P."/>
        </authorList>
    </citation>
    <scope>NUCLEOTIDE SEQUENCE</scope>
    <source>
        <strain evidence="1">DSM 45354</strain>
    </source>
</reference>
<gene>
    <name evidence="1" type="ORF">HEB94_002533</name>
</gene>
<evidence type="ECO:0000313" key="2">
    <source>
        <dbReference type="Proteomes" id="UP000638648"/>
    </source>
</evidence>